<comment type="caution">
    <text evidence="1">The sequence shown here is derived from an EMBL/GenBank/DDBJ whole genome shotgun (WGS) entry which is preliminary data.</text>
</comment>
<evidence type="ECO:0000313" key="1">
    <source>
        <dbReference type="EMBL" id="GMI25331.1"/>
    </source>
</evidence>
<keyword evidence="2" id="KW-1185">Reference proteome</keyword>
<dbReference type="Proteomes" id="UP001165065">
    <property type="component" value="Unassembled WGS sequence"/>
</dbReference>
<proteinExistence type="predicted"/>
<name>A0A9W7L3S6_9STRA</name>
<dbReference type="AlphaFoldDB" id="A0A9W7L3S6"/>
<sequence length="332" mass="36593">MVDTGILPKPGYYVSTHLSPKHVLTFLQGLDGYRMYYESTTGNSCRSWYEDELSRWVKDVGGKTERGWRLKAAVKMQRCVREWGREVSIITDGGGEIDWVMDKGPVGYLTGREDMRDVLKWLGERFGKGRVKEWVEEAWGMVVEGKVEATCGSVLEMREWVGEEGREGLEEEGGGKGREVIIKAAVSKGRWDVYGPLGEPGRDVFVFDLKCPLSGAVMGWMERYHEGGKGGEGGGAVTEWMGRWWDEGGHEGRNEVTGKTTLHYVVEGIISRGGLAGEGVKRWVEEVWRKGGGRGPCKKEYGGWEVADKAGECGLEGVVGDSLGGEGGGERA</sequence>
<dbReference type="EMBL" id="BRYA01000606">
    <property type="protein sequence ID" value="GMI25331.1"/>
    <property type="molecule type" value="Genomic_DNA"/>
</dbReference>
<protein>
    <submittedName>
        <fullName evidence="1">Uncharacterized protein</fullName>
    </submittedName>
</protein>
<organism evidence="1 2">
    <name type="scientific">Triparma columacea</name>
    <dbReference type="NCBI Taxonomy" id="722753"/>
    <lineage>
        <taxon>Eukaryota</taxon>
        <taxon>Sar</taxon>
        <taxon>Stramenopiles</taxon>
        <taxon>Ochrophyta</taxon>
        <taxon>Bolidophyceae</taxon>
        <taxon>Parmales</taxon>
        <taxon>Triparmaceae</taxon>
        <taxon>Triparma</taxon>
    </lineage>
</organism>
<gene>
    <name evidence="1" type="ORF">TrCOL_g11920</name>
</gene>
<evidence type="ECO:0000313" key="2">
    <source>
        <dbReference type="Proteomes" id="UP001165065"/>
    </source>
</evidence>
<accession>A0A9W7L3S6</accession>
<reference evidence="2" key="1">
    <citation type="journal article" date="2023" name="Commun. Biol.">
        <title>Genome analysis of Parmales, the sister group of diatoms, reveals the evolutionary specialization of diatoms from phago-mixotrophs to photoautotrophs.</title>
        <authorList>
            <person name="Ban H."/>
            <person name="Sato S."/>
            <person name="Yoshikawa S."/>
            <person name="Yamada K."/>
            <person name="Nakamura Y."/>
            <person name="Ichinomiya M."/>
            <person name="Sato N."/>
            <person name="Blanc-Mathieu R."/>
            <person name="Endo H."/>
            <person name="Kuwata A."/>
            <person name="Ogata H."/>
        </authorList>
    </citation>
    <scope>NUCLEOTIDE SEQUENCE [LARGE SCALE GENOMIC DNA]</scope>
</reference>